<dbReference type="PANTHER" id="PTHR33055">
    <property type="entry name" value="TRANSPOSASE FOR INSERTION SEQUENCE ELEMENT IS1111A"/>
    <property type="match status" value="1"/>
</dbReference>
<dbReference type="GO" id="GO:0003677">
    <property type="term" value="F:DNA binding"/>
    <property type="evidence" value="ECO:0007669"/>
    <property type="project" value="InterPro"/>
</dbReference>
<evidence type="ECO:0000313" key="4">
    <source>
        <dbReference type="Proteomes" id="UP000664914"/>
    </source>
</evidence>
<dbReference type="EMBL" id="CP059319">
    <property type="protein sequence ID" value="QTH20214.1"/>
    <property type="molecule type" value="Genomic_DNA"/>
</dbReference>
<evidence type="ECO:0000259" key="1">
    <source>
        <dbReference type="Pfam" id="PF01548"/>
    </source>
</evidence>
<dbReference type="NCBIfam" id="NF033542">
    <property type="entry name" value="transpos_IS110"/>
    <property type="match status" value="1"/>
</dbReference>
<feature type="domain" description="Transposase IS116/IS110/IS902 C-terminal" evidence="2">
    <location>
        <begin position="244"/>
        <end position="314"/>
    </location>
</feature>
<dbReference type="InterPro" id="IPR003346">
    <property type="entry name" value="Transposase_20"/>
</dbReference>
<protein>
    <submittedName>
        <fullName evidence="3">IS110 family transposase</fullName>
    </submittedName>
</protein>
<dbReference type="Proteomes" id="UP000664914">
    <property type="component" value="Chromosome"/>
</dbReference>
<feature type="domain" description="Transposase IS110-like N-terminal" evidence="1">
    <location>
        <begin position="19"/>
        <end position="165"/>
    </location>
</feature>
<evidence type="ECO:0000259" key="2">
    <source>
        <dbReference type="Pfam" id="PF02371"/>
    </source>
</evidence>
<accession>A0A975CZP8</accession>
<dbReference type="PANTHER" id="PTHR33055:SF3">
    <property type="entry name" value="PUTATIVE TRANSPOSASE FOR IS117-RELATED"/>
    <property type="match status" value="1"/>
</dbReference>
<dbReference type="RefSeq" id="WP_208632045.1">
    <property type="nucleotide sequence ID" value="NZ_CP059319.1"/>
</dbReference>
<organism evidence="3 4">
    <name type="scientific">Rhizorhabdus wittichii</name>
    <dbReference type="NCBI Taxonomy" id="160791"/>
    <lineage>
        <taxon>Bacteria</taxon>
        <taxon>Pseudomonadati</taxon>
        <taxon>Pseudomonadota</taxon>
        <taxon>Alphaproteobacteria</taxon>
        <taxon>Sphingomonadales</taxon>
        <taxon>Sphingomonadaceae</taxon>
        <taxon>Rhizorhabdus</taxon>
    </lineage>
</organism>
<reference evidence="3" key="2">
    <citation type="submission" date="2021-04" db="EMBL/GenBank/DDBJ databases">
        <title>Isolation and genomic analysis of the ibuprofen-degrading bacterium Sphingomonas strain MPO218.</title>
        <authorList>
            <person name="Aulestia M."/>
            <person name="Flores A."/>
            <person name="Mangas E.L."/>
            <person name="Perez-Pulido A.J."/>
            <person name="Santero E."/>
            <person name="Camacho E.M."/>
        </authorList>
    </citation>
    <scope>NUCLEOTIDE SEQUENCE</scope>
    <source>
        <strain evidence="3">MPO218</strain>
    </source>
</reference>
<dbReference type="Pfam" id="PF01548">
    <property type="entry name" value="DEDD_Tnp_IS110"/>
    <property type="match status" value="1"/>
</dbReference>
<reference evidence="3" key="1">
    <citation type="submission" date="2020-07" db="EMBL/GenBank/DDBJ databases">
        <authorList>
            <person name="Camacho E."/>
        </authorList>
    </citation>
    <scope>NUCLEOTIDE SEQUENCE</scope>
    <source>
        <strain evidence="3">MPO218</strain>
    </source>
</reference>
<sequence length="372" mass="41283">MAMKVEPADVIQHEALFSVGLDVSQRSTSICVVDEQGQVVLEGQAKTDPFEIGRYLQKRLDGPLKLGMETGSLAAWLYHGLRKMGFDVVCMDAVHAHRALSLKRHKTDRNDARGLAELLRMGSDWMNIVHVREQASQELRVQLAARGRLVKQRVDLENELCGLLKPFGFVVARGNVGAETFRDRVVDALTHAQDIGIQIKALLLPLLDVHRVLARHIADADARLEAIAATEPICRKLVTIRVVSITALAFRAAVDDPSRFKTAADVGVYFGLTPRRQQSGEKDRHGRISKRGDVGMRLHLVQAATVLLVSVKRWSTLKAWGVRLVNRIGFNKAKVAVARKLATVMYRIWRDQSVFRWGKATMEPAAPAAATS</sequence>
<dbReference type="GO" id="GO:0004803">
    <property type="term" value="F:transposase activity"/>
    <property type="evidence" value="ECO:0007669"/>
    <property type="project" value="InterPro"/>
</dbReference>
<gene>
    <name evidence="3" type="ORF">HRJ34_17895</name>
</gene>
<dbReference type="AlphaFoldDB" id="A0A975CZP8"/>
<name>A0A975CZP8_9SPHN</name>
<dbReference type="InterPro" id="IPR047650">
    <property type="entry name" value="Transpos_IS110"/>
</dbReference>
<dbReference type="InterPro" id="IPR002525">
    <property type="entry name" value="Transp_IS110-like_N"/>
</dbReference>
<evidence type="ECO:0000313" key="3">
    <source>
        <dbReference type="EMBL" id="QTH20214.1"/>
    </source>
</evidence>
<dbReference type="GO" id="GO:0006313">
    <property type="term" value="P:DNA transposition"/>
    <property type="evidence" value="ECO:0007669"/>
    <property type="project" value="InterPro"/>
</dbReference>
<proteinExistence type="predicted"/>
<dbReference type="Pfam" id="PF02371">
    <property type="entry name" value="Transposase_20"/>
    <property type="match status" value="1"/>
</dbReference>